<organism evidence="1 2">
    <name type="scientific">Bicyclus anynana</name>
    <name type="common">Squinting bush brown butterfly</name>
    <dbReference type="NCBI Taxonomy" id="110368"/>
    <lineage>
        <taxon>Eukaryota</taxon>
        <taxon>Metazoa</taxon>
        <taxon>Ecdysozoa</taxon>
        <taxon>Arthropoda</taxon>
        <taxon>Hexapoda</taxon>
        <taxon>Insecta</taxon>
        <taxon>Pterygota</taxon>
        <taxon>Neoptera</taxon>
        <taxon>Endopterygota</taxon>
        <taxon>Lepidoptera</taxon>
        <taxon>Glossata</taxon>
        <taxon>Ditrysia</taxon>
        <taxon>Papilionoidea</taxon>
        <taxon>Nymphalidae</taxon>
        <taxon>Satyrinae</taxon>
        <taxon>Satyrini</taxon>
        <taxon>Mycalesina</taxon>
        <taxon>Bicyclus</taxon>
    </lineage>
</organism>
<dbReference type="KEGG" id="bany:112044338"/>
<gene>
    <name evidence="2" type="primary">LOC112044338</name>
</gene>
<dbReference type="AlphaFoldDB" id="A0A6J1MZC4"/>
<evidence type="ECO:0000313" key="2">
    <source>
        <dbReference type="RefSeq" id="XP_023935926.2"/>
    </source>
</evidence>
<reference evidence="2" key="1">
    <citation type="submission" date="2025-08" db="UniProtKB">
        <authorList>
            <consortium name="RefSeq"/>
        </authorList>
    </citation>
    <scope>IDENTIFICATION</scope>
</reference>
<dbReference type="GeneID" id="112044338"/>
<dbReference type="OrthoDB" id="8186615at2759"/>
<proteinExistence type="predicted"/>
<evidence type="ECO:0000313" key="1">
    <source>
        <dbReference type="Proteomes" id="UP001652582"/>
    </source>
</evidence>
<name>A0A6J1MZC4_BICAN</name>
<keyword evidence="1" id="KW-1185">Reference proteome</keyword>
<dbReference type="Proteomes" id="UP001652582">
    <property type="component" value="Chromosome 21"/>
</dbReference>
<dbReference type="InterPro" id="IPR001005">
    <property type="entry name" value="SANT/Myb"/>
</dbReference>
<protein>
    <submittedName>
        <fullName evidence="2">Uncharacterized protein LOC112044338</fullName>
    </submittedName>
</protein>
<dbReference type="CDD" id="cd00167">
    <property type="entry name" value="SANT"/>
    <property type="match status" value="1"/>
</dbReference>
<dbReference type="RefSeq" id="XP_023935926.2">
    <property type="nucleotide sequence ID" value="XM_024080158.2"/>
</dbReference>
<sequence>MASTSTGSGNKQLEGWTKVDKFQLLQAFKKVGSNVELIKEMIPYKTEAEIIEAVGYYKGLAYAQLPAANPPPKVNKRKSSVKVPSTPLSEWAKLILDTHGTDGIQTATADALRLIAEYENRSDPIFTENIDFKKAYLMLADALEGKPIPDDKDIQAVFDKCIAETALTARELLKGNPALRELIQSLGNPATEDSNKFAKPTEDAELTILRELITKMNYNPLNISEANLKFPTNAAKLNEEE</sequence>
<accession>A0A6J1MZC4</accession>